<dbReference type="PROSITE" id="PS50102">
    <property type="entry name" value="RRM"/>
    <property type="match status" value="2"/>
</dbReference>
<protein>
    <recommendedName>
        <fullName evidence="3">RRM domain-containing protein</fullName>
    </recommendedName>
</protein>
<organism evidence="4 5">
    <name type="scientific">Centaurea solstitialis</name>
    <name type="common">yellow star-thistle</name>
    <dbReference type="NCBI Taxonomy" id="347529"/>
    <lineage>
        <taxon>Eukaryota</taxon>
        <taxon>Viridiplantae</taxon>
        <taxon>Streptophyta</taxon>
        <taxon>Embryophyta</taxon>
        <taxon>Tracheophyta</taxon>
        <taxon>Spermatophyta</taxon>
        <taxon>Magnoliopsida</taxon>
        <taxon>eudicotyledons</taxon>
        <taxon>Gunneridae</taxon>
        <taxon>Pentapetalae</taxon>
        <taxon>asterids</taxon>
        <taxon>campanulids</taxon>
        <taxon>Asterales</taxon>
        <taxon>Asteraceae</taxon>
        <taxon>Carduoideae</taxon>
        <taxon>Cardueae</taxon>
        <taxon>Centaureinae</taxon>
        <taxon>Centaurea</taxon>
    </lineage>
</organism>
<feature type="domain" description="RRM" evidence="3">
    <location>
        <begin position="185"/>
        <end position="261"/>
    </location>
</feature>
<dbReference type="GO" id="GO:0009535">
    <property type="term" value="C:chloroplast thylakoid membrane"/>
    <property type="evidence" value="ECO:0007669"/>
    <property type="project" value="TreeGrafter"/>
</dbReference>
<dbReference type="Pfam" id="PF00076">
    <property type="entry name" value="RRM_1"/>
    <property type="match status" value="2"/>
</dbReference>
<dbReference type="InterPro" id="IPR000504">
    <property type="entry name" value="RRM_dom"/>
</dbReference>
<feature type="domain" description="RRM" evidence="3">
    <location>
        <begin position="90"/>
        <end position="166"/>
    </location>
</feature>
<evidence type="ECO:0000259" key="3">
    <source>
        <dbReference type="PROSITE" id="PS50102"/>
    </source>
</evidence>
<comment type="caution">
    <text evidence="4">The sequence shown here is derived from an EMBL/GenBank/DDBJ whole genome shotgun (WGS) entry which is preliminary data.</text>
</comment>
<keyword evidence="1 2" id="KW-0694">RNA-binding</keyword>
<dbReference type="GO" id="GO:0003729">
    <property type="term" value="F:mRNA binding"/>
    <property type="evidence" value="ECO:0007669"/>
    <property type="project" value="TreeGrafter"/>
</dbReference>
<dbReference type="InterPro" id="IPR050502">
    <property type="entry name" value="Euk_RNA-bind_prot"/>
</dbReference>
<dbReference type="PANTHER" id="PTHR48025:SF6">
    <property type="entry name" value="RRM DOMAIN-CONTAINING PROTEIN"/>
    <property type="match status" value="1"/>
</dbReference>
<keyword evidence="5" id="KW-1185">Reference proteome</keyword>
<dbReference type="CDD" id="cd00590">
    <property type="entry name" value="RRM_SF"/>
    <property type="match status" value="1"/>
</dbReference>
<dbReference type="Proteomes" id="UP001172457">
    <property type="component" value="Chromosome 5"/>
</dbReference>
<accession>A0AA38TF84</accession>
<sequence>MAAFESLNLFYLSSSSPNPLPFQSPTKLNLQFPISTPKFLLKSHLFTLPIPISTKFHTSVSSTIQQDIITLGEEEEEEKLEGTQKEDNKKKLFVINLPWSLTATDIKNLFGECGTVADVEIIKREDGKRGFAFVTMSSGEEAVAVINKFDSQDLLGRIVKVEYAKKFKKPTPRSPASLRLNETRHKLFVTNLAWKVRATQLKQFFADFHPVTSRVVFSPKGSSAGYGFVSFASKEEAESALSTLNGKELLGRPIILKFDEKCIDKSETNEENPSEEEPAAS</sequence>
<reference evidence="4" key="1">
    <citation type="submission" date="2023-03" db="EMBL/GenBank/DDBJ databases">
        <title>Chromosome-scale reference genome and RAD-based genetic map of yellow starthistle (Centaurea solstitialis) reveal putative structural variation and QTLs associated with invader traits.</title>
        <authorList>
            <person name="Reatini B."/>
            <person name="Cang F.A."/>
            <person name="Jiang Q."/>
            <person name="Mckibben M.T.W."/>
            <person name="Barker M.S."/>
            <person name="Rieseberg L.H."/>
            <person name="Dlugosch K.M."/>
        </authorList>
    </citation>
    <scope>NUCLEOTIDE SEQUENCE</scope>
    <source>
        <strain evidence="4">CAN-66</strain>
        <tissue evidence="4">Leaf</tissue>
    </source>
</reference>
<dbReference type="EMBL" id="JARYMX010000005">
    <property type="protein sequence ID" value="KAJ9549533.1"/>
    <property type="molecule type" value="Genomic_DNA"/>
</dbReference>
<evidence type="ECO:0000256" key="1">
    <source>
        <dbReference type="ARBA" id="ARBA00022884"/>
    </source>
</evidence>
<dbReference type="SUPFAM" id="SSF54928">
    <property type="entry name" value="RNA-binding domain, RBD"/>
    <property type="match status" value="2"/>
</dbReference>
<dbReference type="Gene3D" id="3.30.70.330">
    <property type="match status" value="2"/>
</dbReference>
<evidence type="ECO:0000313" key="5">
    <source>
        <dbReference type="Proteomes" id="UP001172457"/>
    </source>
</evidence>
<name>A0AA38TF84_9ASTR</name>
<gene>
    <name evidence="4" type="ORF">OSB04_022076</name>
</gene>
<dbReference type="AlphaFoldDB" id="A0AA38TF84"/>
<dbReference type="SMART" id="SM00360">
    <property type="entry name" value="RRM"/>
    <property type="match status" value="2"/>
</dbReference>
<dbReference type="InterPro" id="IPR035979">
    <property type="entry name" value="RBD_domain_sf"/>
</dbReference>
<dbReference type="PANTHER" id="PTHR48025">
    <property type="entry name" value="OS02G0815200 PROTEIN"/>
    <property type="match status" value="1"/>
</dbReference>
<dbReference type="InterPro" id="IPR012677">
    <property type="entry name" value="Nucleotide-bd_a/b_plait_sf"/>
</dbReference>
<proteinExistence type="predicted"/>
<evidence type="ECO:0000313" key="4">
    <source>
        <dbReference type="EMBL" id="KAJ9549533.1"/>
    </source>
</evidence>
<dbReference type="GO" id="GO:1901259">
    <property type="term" value="P:chloroplast rRNA processing"/>
    <property type="evidence" value="ECO:0007669"/>
    <property type="project" value="TreeGrafter"/>
</dbReference>
<evidence type="ECO:0000256" key="2">
    <source>
        <dbReference type="PROSITE-ProRule" id="PRU00176"/>
    </source>
</evidence>